<feature type="signal peptide" evidence="1">
    <location>
        <begin position="1"/>
        <end position="25"/>
    </location>
</feature>
<dbReference type="Proteomes" id="UP000315949">
    <property type="component" value="Unassembled WGS sequence"/>
</dbReference>
<feature type="chain" id="PRO_5023055540" evidence="1">
    <location>
        <begin position="26"/>
        <end position="147"/>
    </location>
</feature>
<comment type="caution">
    <text evidence="3">The sequence shown here is derived from an EMBL/GenBank/DDBJ whole genome shotgun (WGS) entry which is preliminary data.</text>
</comment>
<dbReference type="Pfam" id="PF13670">
    <property type="entry name" value="PepSY_2"/>
    <property type="match status" value="2"/>
</dbReference>
<evidence type="ECO:0000313" key="3">
    <source>
        <dbReference type="EMBL" id="TWT17059.1"/>
    </source>
</evidence>
<sequence>MQRPIRFRKAWLAVALVAAAGAAGAQDPGKVLTEAEVRAKIEAEGYTNVHDVEFDDGVWTADARSADGKRVDLSIDPRTGQVFPDHQVSKLGKADIEARLATAGYSDVHDVEFDDGVWKAEARDSSGRKVELRLDPEEGRIIGEHRD</sequence>
<keyword evidence="4" id="KW-1185">Reference proteome</keyword>
<accession>A0A5C5TU69</accession>
<protein>
    <submittedName>
        <fullName evidence="3">PepSY domain-containing protein</fullName>
    </submittedName>
</protein>
<evidence type="ECO:0000259" key="2">
    <source>
        <dbReference type="Pfam" id="PF13670"/>
    </source>
</evidence>
<dbReference type="AlphaFoldDB" id="A0A5C5TU69"/>
<reference evidence="3 4" key="1">
    <citation type="submission" date="2019-07" db="EMBL/GenBank/DDBJ databases">
        <title>Luteimonas sp. YD-1 nov., isolated from acidic soil.</title>
        <authorList>
            <person name="Zhou J."/>
        </authorList>
    </citation>
    <scope>NUCLEOTIDE SEQUENCE [LARGE SCALE GENOMIC DNA]</scope>
    <source>
        <strain evidence="3 4">YD-1</strain>
    </source>
</reference>
<dbReference type="OrthoDB" id="5951452at2"/>
<name>A0A5C5TU69_9GAMM</name>
<keyword evidence="1" id="KW-0732">Signal</keyword>
<dbReference type="RefSeq" id="WP_146313570.1">
    <property type="nucleotide sequence ID" value="NZ_VOHE01000010.1"/>
</dbReference>
<feature type="domain" description="PepSY" evidence="2">
    <location>
        <begin position="93"/>
        <end position="144"/>
    </location>
</feature>
<organism evidence="3 4">
    <name type="scientific">Luteimonas wenzhouensis</name>
    <dbReference type="NCBI Taxonomy" id="2599615"/>
    <lineage>
        <taxon>Bacteria</taxon>
        <taxon>Pseudomonadati</taxon>
        <taxon>Pseudomonadota</taxon>
        <taxon>Gammaproteobacteria</taxon>
        <taxon>Lysobacterales</taxon>
        <taxon>Lysobacteraceae</taxon>
        <taxon>Luteimonas</taxon>
    </lineage>
</organism>
<evidence type="ECO:0000313" key="4">
    <source>
        <dbReference type="Proteomes" id="UP000315949"/>
    </source>
</evidence>
<dbReference type="EMBL" id="VOHE01000010">
    <property type="protein sequence ID" value="TWT17059.1"/>
    <property type="molecule type" value="Genomic_DNA"/>
</dbReference>
<proteinExistence type="predicted"/>
<dbReference type="InterPro" id="IPR025711">
    <property type="entry name" value="PepSY"/>
</dbReference>
<gene>
    <name evidence="3" type="ORF">FQY79_14345</name>
</gene>
<evidence type="ECO:0000256" key="1">
    <source>
        <dbReference type="SAM" id="SignalP"/>
    </source>
</evidence>
<feature type="domain" description="PepSY" evidence="2">
    <location>
        <begin position="12"/>
        <end position="83"/>
    </location>
</feature>